<evidence type="ECO:0000256" key="4">
    <source>
        <dbReference type="ARBA" id="ARBA00023136"/>
    </source>
</evidence>
<evidence type="ECO:0000256" key="5">
    <source>
        <dbReference type="SAM" id="MobiDB-lite"/>
    </source>
</evidence>
<proteinExistence type="predicted"/>
<evidence type="ECO:0000256" key="2">
    <source>
        <dbReference type="ARBA" id="ARBA00022692"/>
    </source>
</evidence>
<dbReference type="EMBL" id="CP128986">
    <property type="protein sequence ID" value="WOC11896.1"/>
    <property type="molecule type" value="Genomic_DNA"/>
</dbReference>
<keyword evidence="3 6" id="KW-1133">Transmembrane helix</keyword>
<feature type="transmembrane region" description="Helical" evidence="6">
    <location>
        <begin position="525"/>
        <end position="544"/>
    </location>
</feature>
<dbReference type="PANTHER" id="PTHR43077:SF10">
    <property type="entry name" value="TRANSPORT PERMEASE PROTEIN"/>
    <property type="match status" value="1"/>
</dbReference>
<evidence type="ECO:0000259" key="7">
    <source>
        <dbReference type="Pfam" id="PF12698"/>
    </source>
</evidence>
<feature type="transmembrane region" description="Helical" evidence="6">
    <location>
        <begin position="461"/>
        <end position="484"/>
    </location>
</feature>
<dbReference type="NCBIfam" id="TIGR03061">
    <property type="entry name" value="pip_yhgE_Nterm"/>
    <property type="match status" value="1"/>
</dbReference>
<evidence type="ECO:0000256" key="1">
    <source>
        <dbReference type="ARBA" id="ARBA00004141"/>
    </source>
</evidence>
<dbReference type="InterPro" id="IPR013525">
    <property type="entry name" value="ABC2_TM"/>
</dbReference>
<feature type="domain" description="ABC-2 type transporter transmembrane" evidence="7">
    <location>
        <begin position="21"/>
        <end position="157"/>
    </location>
</feature>
<feature type="transmembrane region" description="Helical" evidence="6">
    <location>
        <begin position="20"/>
        <end position="40"/>
    </location>
</feature>
<keyword evidence="4 6" id="KW-0472">Membrane</keyword>
<accession>A0AA97CVM6</accession>
<evidence type="ECO:0000313" key="8">
    <source>
        <dbReference type="EMBL" id="WOC11896.1"/>
    </source>
</evidence>
<reference evidence="8" key="1">
    <citation type="submission" date="2023-06" db="EMBL/GenBank/DDBJ databases">
        <title>Gordonia sp. nov. and Pseudochrobactrum sp. nov., two species isolated from the burying beetle Nicrophorus vespilloides.</title>
        <authorList>
            <person name="Poehlein A."/>
            <person name="Guzman J."/>
            <person name="Daniel R."/>
            <person name="Vilcinskas A."/>
        </authorList>
    </citation>
    <scope>NUCLEOTIDE SEQUENCE</scope>
    <source>
        <strain evidence="8">MP11Mi</strain>
    </source>
</reference>
<dbReference type="InterPro" id="IPR023908">
    <property type="entry name" value="xxxLxxG_rpt"/>
</dbReference>
<feature type="transmembrane region" description="Helical" evidence="6">
    <location>
        <begin position="419"/>
        <end position="440"/>
    </location>
</feature>
<feature type="compositionally biased region" description="Basic and acidic residues" evidence="5">
    <location>
        <begin position="364"/>
        <end position="373"/>
    </location>
</feature>
<sequence length="620" mass="63706">MSPNASNRTRVQRSRIARLLLAVLVVVPLAFAALYMWVVWDPTKTVKDMPVAIVNADVPAGEGDDQVHAGADVTANLIDSGSLAFESVDSSAAYDGLRSGHFYFVIDIPTDFSTTLSEIGDATVAPALMTVTYNDNNTLKASSIGAAAMSKINAAVLKGVSSTTVGTVVDGVQSLGDGLRTAANGSGQLRDGTSQLRDGANDLADGIVGRLAPGVTAAARGAEKVDDGAQQVSDGLRRLQTGTDELGAGATRMADGIDDLVGTVNLPTVDRTVAQLQKAAPGVDLSKLTTLLDGLSQLQSGSRQIATELTDPSAAYRSGVDTLVVGSRTLASGTGELTDGMHKLEDGTRQVNDGVVKLRDGVHKVDDGTKQLDDGLSDGARQAPNFGDDPERQSLASLLSTPVTSESNNLAIAQNSGPGAAPTLLIFACGIGVIAVFLSFRGHRYLTGHDDPPTVGTVLRRAAAVGAVSLAVMTVVGGILWAFLDPSPSPGSLGQVVAITAAATLMNVALVSILFTAFGYVAGAVASLAALMLQMFAYGGIWMVETLPTPLRALHPVSPLTYVRDGLISGFNGTPGFGASIATITMIGAIAAAVNLAAVRLARRRFEAKSTTKAKATVAT</sequence>
<keyword evidence="2 6" id="KW-0812">Transmembrane</keyword>
<feature type="region of interest" description="Disordered" evidence="5">
    <location>
        <begin position="364"/>
        <end position="392"/>
    </location>
</feature>
<feature type="transmembrane region" description="Helical" evidence="6">
    <location>
        <begin position="577"/>
        <end position="599"/>
    </location>
</feature>
<dbReference type="NCBIfam" id="TIGR03057">
    <property type="entry name" value="xxxLxxG_by_4"/>
    <property type="match status" value="3"/>
</dbReference>
<feature type="transmembrane region" description="Helical" evidence="6">
    <location>
        <begin position="496"/>
        <end position="518"/>
    </location>
</feature>
<dbReference type="AlphaFoldDB" id="A0AA97CVM6"/>
<gene>
    <name evidence="8" type="ORF">MP11Mi_09760</name>
</gene>
<protein>
    <recommendedName>
        <fullName evidence="7">ABC-2 type transporter transmembrane domain-containing protein</fullName>
    </recommendedName>
</protein>
<name>A0AA97CVM6_9ACTN</name>
<comment type="subcellular location">
    <subcellularLocation>
        <location evidence="1">Membrane</location>
        <topology evidence="1">Multi-pass membrane protein</topology>
    </subcellularLocation>
</comment>
<organism evidence="8">
    <name type="scientific">Gordonia sp. MP11Mi</name>
    <dbReference type="NCBI Taxonomy" id="3022769"/>
    <lineage>
        <taxon>Bacteria</taxon>
        <taxon>Bacillati</taxon>
        <taxon>Actinomycetota</taxon>
        <taxon>Actinomycetes</taxon>
        <taxon>Mycobacteriales</taxon>
        <taxon>Gordoniaceae</taxon>
        <taxon>Gordonia</taxon>
    </lineage>
</organism>
<evidence type="ECO:0000256" key="3">
    <source>
        <dbReference type="ARBA" id="ARBA00022989"/>
    </source>
</evidence>
<evidence type="ECO:0000256" key="6">
    <source>
        <dbReference type="SAM" id="Phobius"/>
    </source>
</evidence>
<dbReference type="Pfam" id="PF12698">
    <property type="entry name" value="ABC2_membrane_3"/>
    <property type="match status" value="1"/>
</dbReference>
<dbReference type="RefSeq" id="WP_420041168.1">
    <property type="nucleotide sequence ID" value="NZ_CP128986.1"/>
</dbReference>
<dbReference type="PANTHER" id="PTHR43077">
    <property type="entry name" value="TRANSPORT PERMEASE YVFS-RELATED"/>
    <property type="match status" value="1"/>
</dbReference>
<dbReference type="GO" id="GO:0016020">
    <property type="term" value="C:membrane"/>
    <property type="evidence" value="ECO:0007669"/>
    <property type="project" value="UniProtKB-SubCell"/>
</dbReference>
<dbReference type="InterPro" id="IPR051328">
    <property type="entry name" value="T7SS_ABC-Transporter"/>
</dbReference>
<dbReference type="InterPro" id="IPR017500">
    <property type="entry name" value="Phage_infect_YhgE_N"/>
</dbReference>
<dbReference type="GO" id="GO:0140359">
    <property type="term" value="F:ABC-type transporter activity"/>
    <property type="evidence" value="ECO:0007669"/>
    <property type="project" value="InterPro"/>
</dbReference>